<organism evidence="1 2">
    <name type="scientific">Reticulomyxa filosa</name>
    <dbReference type="NCBI Taxonomy" id="46433"/>
    <lineage>
        <taxon>Eukaryota</taxon>
        <taxon>Sar</taxon>
        <taxon>Rhizaria</taxon>
        <taxon>Retaria</taxon>
        <taxon>Foraminifera</taxon>
        <taxon>Monothalamids</taxon>
        <taxon>Reticulomyxidae</taxon>
        <taxon>Reticulomyxa</taxon>
    </lineage>
</organism>
<evidence type="ECO:0000313" key="2">
    <source>
        <dbReference type="Proteomes" id="UP000023152"/>
    </source>
</evidence>
<dbReference type="Proteomes" id="UP000023152">
    <property type="component" value="Unassembled WGS sequence"/>
</dbReference>
<name>X6PE46_RETFI</name>
<dbReference type="EMBL" id="ASPP01000771">
    <property type="protein sequence ID" value="ETO36329.1"/>
    <property type="molecule type" value="Genomic_DNA"/>
</dbReference>
<dbReference type="AlphaFoldDB" id="X6PE46"/>
<proteinExistence type="predicted"/>
<sequence length="175" mass="20048">MKKTKKNKVMIKKKTNEDDPLTNEEIATTETAILNLLQKIQQLKSHCGSLTQALSAIPRKRIIKESNLRNEIKQVASTNNMGCDCVALMKMIKYAATINIKLKISYSESLQMINEFIQLKKPNTKKYIFNCKFFLLPSLIRNSQESLLSKKLGTIISLIAKERKKFIKTNLKQIT</sequence>
<accession>X6PE46</accession>
<reference evidence="1 2" key="1">
    <citation type="journal article" date="2013" name="Curr. Biol.">
        <title>The Genome of the Foraminiferan Reticulomyxa filosa.</title>
        <authorList>
            <person name="Glockner G."/>
            <person name="Hulsmann N."/>
            <person name="Schleicher M."/>
            <person name="Noegel A.A."/>
            <person name="Eichinger L."/>
            <person name="Gallinger C."/>
            <person name="Pawlowski J."/>
            <person name="Sierra R."/>
            <person name="Euteneuer U."/>
            <person name="Pillet L."/>
            <person name="Moustafa A."/>
            <person name="Platzer M."/>
            <person name="Groth M."/>
            <person name="Szafranski K."/>
            <person name="Schliwa M."/>
        </authorList>
    </citation>
    <scope>NUCLEOTIDE SEQUENCE [LARGE SCALE GENOMIC DNA]</scope>
</reference>
<gene>
    <name evidence="1" type="ORF">RFI_00733</name>
</gene>
<comment type="caution">
    <text evidence="1">The sequence shown here is derived from an EMBL/GenBank/DDBJ whole genome shotgun (WGS) entry which is preliminary data.</text>
</comment>
<evidence type="ECO:0000313" key="1">
    <source>
        <dbReference type="EMBL" id="ETO36329.1"/>
    </source>
</evidence>
<protein>
    <submittedName>
        <fullName evidence="1">Uncharacterized protein</fullName>
    </submittedName>
</protein>
<keyword evidence="2" id="KW-1185">Reference proteome</keyword>